<protein>
    <recommendedName>
        <fullName evidence="2">RNase NYN domain-containing protein</fullName>
    </recommendedName>
</protein>
<dbReference type="Pfam" id="PF11977">
    <property type="entry name" value="RNase_Zc3h12a"/>
    <property type="match status" value="1"/>
</dbReference>
<feature type="compositionally biased region" description="Polar residues" evidence="1">
    <location>
        <begin position="385"/>
        <end position="394"/>
    </location>
</feature>
<feature type="domain" description="RNase NYN" evidence="2">
    <location>
        <begin position="32"/>
        <end position="183"/>
    </location>
</feature>
<evidence type="ECO:0000313" key="3">
    <source>
        <dbReference type="EMBL" id="KAJ1363689.1"/>
    </source>
</evidence>
<dbReference type="InterPro" id="IPR051101">
    <property type="entry name" value="ZC3H12/N4BP1_RNase_Reg"/>
</dbReference>
<dbReference type="EMBL" id="JAHQIW010004786">
    <property type="protein sequence ID" value="KAJ1363689.1"/>
    <property type="molecule type" value="Genomic_DNA"/>
</dbReference>
<feature type="compositionally biased region" description="Acidic residues" evidence="1">
    <location>
        <begin position="1"/>
        <end position="10"/>
    </location>
</feature>
<accession>A0AAD5NCA8</accession>
<comment type="caution">
    <text evidence="3">The sequence shown here is derived from an EMBL/GenBank/DDBJ whole genome shotgun (WGS) entry which is preliminary data.</text>
</comment>
<dbReference type="GO" id="GO:0005634">
    <property type="term" value="C:nucleus"/>
    <property type="evidence" value="ECO:0007669"/>
    <property type="project" value="TreeGrafter"/>
</dbReference>
<evidence type="ECO:0000313" key="4">
    <source>
        <dbReference type="Proteomes" id="UP001196413"/>
    </source>
</evidence>
<evidence type="ECO:0000256" key="1">
    <source>
        <dbReference type="SAM" id="MobiDB-lite"/>
    </source>
</evidence>
<sequence length="569" mass="64848">MLSYEWDEGEPLSARGDDSTGLVSERRNHTLLRPIYINAVEVGYTYKKSDRDKRLNVRGVTIALWYFISKGHQAVALLPYCFRTYPAKTSSWPELMALFKMNLIEFTPGYGREKYIEVNRILANRAEDTGGCIVARSQMHNIIEERPTLVRTVEKRLLMPSFNHNDILFPLDGPLGRCGPSLRSTLECPLSDPDWPRCSVQQMLLRDQRLWLTKLCALVPDQVTWCTLLHAVVSFKPSIPLPAVKLPPRCLTHANRRVYPPETNPVDGRGYSYARGLSQRFGHDKFGRSLREFPVTGRPCARELQRRYGMEHPLEVYRPNVPRSGQSERSQDEFLPDYLRPPKDILDEEPHFLAEKPLPKPNYLGNPDSIYRLLPRKSGSDGRSETSTAGSCSPSHHHNGCSKKMCPCEGVKAKCRSTVSEEFCLDHLGPTYATEYVGYSATSDWPSEALLTNEEKCVITLSQIFGWRKAIRVVRNNPRVRVVNRLVDFALVEPDEADDDKPGEDILNYAELVDLLKAAKAPSSGPWPNVGEHKRKYTVISLKISCHAYHCNQLQRILMRFLSLNHFRI</sequence>
<organism evidence="3 4">
    <name type="scientific">Parelaphostrongylus tenuis</name>
    <name type="common">Meningeal worm</name>
    <dbReference type="NCBI Taxonomy" id="148309"/>
    <lineage>
        <taxon>Eukaryota</taxon>
        <taxon>Metazoa</taxon>
        <taxon>Ecdysozoa</taxon>
        <taxon>Nematoda</taxon>
        <taxon>Chromadorea</taxon>
        <taxon>Rhabditida</taxon>
        <taxon>Rhabditina</taxon>
        <taxon>Rhabditomorpha</taxon>
        <taxon>Strongyloidea</taxon>
        <taxon>Metastrongylidae</taxon>
        <taxon>Parelaphostrongylus</taxon>
    </lineage>
</organism>
<keyword evidence="4" id="KW-1185">Reference proteome</keyword>
<feature type="region of interest" description="Disordered" evidence="1">
    <location>
        <begin position="1"/>
        <end position="21"/>
    </location>
</feature>
<dbReference type="PANTHER" id="PTHR12876:SF40">
    <property type="entry name" value="RNASE NYN DOMAIN-CONTAINING PROTEIN"/>
    <property type="match status" value="1"/>
</dbReference>
<dbReference type="Proteomes" id="UP001196413">
    <property type="component" value="Unassembled WGS sequence"/>
</dbReference>
<name>A0AAD5NCA8_PARTN</name>
<feature type="region of interest" description="Disordered" evidence="1">
    <location>
        <begin position="317"/>
        <end position="337"/>
    </location>
</feature>
<proteinExistence type="predicted"/>
<dbReference type="InterPro" id="IPR021869">
    <property type="entry name" value="RNase_Zc3h12_NYN"/>
</dbReference>
<dbReference type="AlphaFoldDB" id="A0AAD5NCA8"/>
<evidence type="ECO:0000259" key="2">
    <source>
        <dbReference type="Pfam" id="PF11977"/>
    </source>
</evidence>
<dbReference type="Gene3D" id="3.40.50.11980">
    <property type="match status" value="1"/>
</dbReference>
<dbReference type="GO" id="GO:0003729">
    <property type="term" value="F:mRNA binding"/>
    <property type="evidence" value="ECO:0007669"/>
    <property type="project" value="TreeGrafter"/>
</dbReference>
<dbReference type="GO" id="GO:0004521">
    <property type="term" value="F:RNA endonuclease activity"/>
    <property type="evidence" value="ECO:0007669"/>
    <property type="project" value="TreeGrafter"/>
</dbReference>
<reference evidence="3" key="1">
    <citation type="submission" date="2021-06" db="EMBL/GenBank/DDBJ databases">
        <title>Parelaphostrongylus tenuis whole genome reference sequence.</title>
        <authorList>
            <person name="Garwood T.J."/>
            <person name="Larsen P.A."/>
            <person name="Fountain-Jones N.M."/>
            <person name="Garbe J.R."/>
            <person name="Macchietto M.G."/>
            <person name="Kania S.A."/>
            <person name="Gerhold R.W."/>
            <person name="Richards J.E."/>
            <person name="Wolf T.M."/>
        </authorList>
    </citation>
    <scope>NUCLEOTIDE SEQUENCE</scope>
    <source>
        <strain evidence="3">MNPRO001-30</strain>
        <tissue evidence="3">Meninges</tissue>
    </source>
</reference>
<dbReference type="GO" id="GO:0036464">
    <property type="term" value="C:cytoplasmic ribonucleoprotein granule"/>
    <property type="evidence" value="ECO:0007669"/>
    <property type="project" value="TreeGrafter"/>
</dbReference>
<dbReference type="PANTHER" id="PTHR12876">
    <property type="entry name" value="N4BP1-RELATED"/>
    <property type="match status" value="1"/>
</dbReference>
<feature type="region of interest" description="Disordered" evidence="1">
    <location>
        <begin position="374"/>
        <end position="402"/>
    </location>
</feature>
<gene>
    <name evidence="3" type="ORF">KIN20_023604</name>
</gene>